<organism evidence="2 3">
    <name type="scientific">Chryseolinea serpens</name>
    <dbReference type="NCBI Taxonomy" id="947013"/>
    <lineage>
        <taxon>Bacteria</taxon>
        <taxon>Pseudomonadati</taxon>
        <taxon>Bacteroidota</taxon>
        <taxon>Cytophagia</taxon>
        <taxon>Cytophagales</taxon>
        <taxon>Fulvivirgaceae</taxon>
        <taxon>Chryseolinea</taxon>
    </lineage>
</organism>
<dbReference type="Pfam" id="PF03551">
    <property type="entry name" value="PadR"/>
    <property type="match status" value="1"/>
</dbReference>
<dbReference type="InterPro" id="IPR036388">
    <property type="entry name" value="WH-like_DNA-bd_sf"/>
</dbReference>
<evidence type="ECO:0000313" key="3">
    <source>
        <dbReference type="Proteomes" id="UP000184212"/>
    </source>
</evidence>
<reference evidence="2 3" key="1">
    <citation type="submission" date="2016-11" db="EMBL/GenBank/DDBJ databases">
        <authorList>
            <person name="Jaros S."/>
            <person name="Januszkiewicz K."/>
            <person name="Wedrychowicz H."/>
        </authorList>
    </citation>
    <scope>NUCLEOTIDE SEQUENCE [LARGE SCALE GENOMIC DNA]</scope>
    <source>
        <strain evidence="2 3">DSM 24574</strain>
    </source>
</reference>
<dbReference type="Proteomes" id="UP000184212">
    <property type="component" value="Unassembled WGS sequence"/>
</dbReference>
<dbReference type="STRING" id="947013.SAMN04488109_1945"/>
<dbReference type="InterPro" id="IPR005149">
    <property type="entry name" value="Tscrpt_reg_PadR_N"/>
</dbReference>
<dbReference type="SUPFAM" id="SSF46785">
    <property type="entry name" value="Winged helix' DNA-binding domain"/>
    <property type="match status" value="1"/>
</dbReference>
<gene>
    <name evidence="2" type="ORF">SAMN04488109_1945</name>
</gene>
<feature type="domain" description="Transcription regulator PadR N-terminal" evidence="1">
    <location>
        <begin position="20"/>
        <end position="89"/>
    </location>
</feature>
<dbReference type="EMBL" id="FQWQ01000001">
    <property type="protein sequence ID" value="SHG80929.1"/>
    <property type="molecule type" value="Genomic_DNA"/>
</dbReference>
<dbReference type="InterPro" id="IPR036390">
    <property type="entry name" value="WH_DNA-bd_sf"/>
</dbReference>
<dbReference type="OrthoDB" id="982587at2"/>
<evidence type="ECO:0000313" key="2">
    <source>
        <dbReference type="EMBL" id="SHG80929.1"/>
    </source>
</evidence>
<proteinExistence type="predicted"/>
<accession>A0A1M5MVJ4</accession>
<protein>
    <submittedName>
        <fullName evidence="2">Transcriptional regulator, PadR family</fullName>
    </submittedName>
</protein>
<keyword evidence="3" id="KW-1185">Reference proteome</keyword>
<dbReference type="AlphaFoldDB" id="A0A1M5MVJ4"/>
<dbReference type="Gene3D" id="1.10.10.10">
    <property type="entry name" value="Winged helix-like DNA-binding domain superfamily/Winged helix DNA-binding domain"/>
    <property type="match status" value="1"/>
</dbReference>
<name>A0A1M5MVJ4_9BACT</name>
<dbReference type="RefSeq" id="WP_073133167.1">
    <property type="nucleotide sequence ID" value="NZ_FQWQ01000001.1"/>
</dbReference>
<evidence type="ECO:0000259" key="1">
    <source>
        <dbReference type="Pfam" id="PF03551"/>
    </source>
</evidence>
<sequence length="110" mass="12326">MKGTYLGEFEEIVLLAVGILRDGAYGVSIRQEIEDQTTRNVNIGAVHTALHRLEDKGYLSSQFGEAEEVRGGKRKRLFTLTATGVKALRDAQAIRKQMWAQLPKILLQQN</sequence>